<dbReference type="InterPro" id="IPR013665">
    <property type="entry name" value="Sfi1_dom"/>
</dbReference>
<feature type="region of interest" description="Disordered" evidence="1">
    <location>
        <begin position="197"/>
        <end position="219"/>
    </location>
</feature>
<feature type="region of interest" description="Disordered" evidence="1">
    <location>
        <begin position="157"/>
        <end position="179"/>
    </location>
</feature>
<feature type="region of interest" description="Disordered" evidence="1">
    <location>
        <begin position="879"/>
        <end position="902"/>
    </location>
</feature>
<dbReference type="AlphaFoldDB" id="A0A166QR99"/>
<dbReference type="STRING" id="708197.A0A166QR99"/>
<feature type="compositionally biased region" description="Polar residues" evidence="1">
    <location>
        <begin position="239"/>
        <end position="267"/>
    </location>
</feature>
<evidence type="ECO:0000313" key="3">
    <source>
        <dbReference type="EMBL" id="KZL68255.1"/>
    </source>
</evidence>
<feature type="domain" description="Sfi1 spindle body" evidence="2">
    <location>
        <begin position="642"/>
        <end position="870"/>
    </location>
</feature>
<feature type="compositionally biased region" description="Polar residues" evidence="1">
    <location>
        <begin position="157"/>
        <end position="166"/>
    </location>
</feature>
<gene>
    <name evidence="3" type="ORF">CT0861_04563</name>
</gene>
<feature type="compositionally biased region" description="Basic and acidic residues" evidence="1">
    <location>
        <begin position="1014"/>
        <end position="1024"/>
    </location>
</feature>
<feature type="compositionally biased region" description="Polar residues" evidence="1">
    <location>
        <begin position="359"/>
        <end position="369"/>
    </location>
</feature>
<protein>
    <submittedName>
        <fullName evidence="3">Centrin-binding protein sfi1</fullName>
    </submittedName>
</protein>
<feature type="domain" description="Sfi1 spindle body" evidence="2">
    <location>
        <begin position="388"/>
        <end position="608"/>
    </location>
</feature>
<dbReference type="EMBL" id="LFIV01000126">
    <property type="protein sequence ID" value="KZL68255.1"/>
    <property type="molecule type" value="Genomic_DNA"/>
</dbReference>
<dbReference type="Pfam" id="PF08457">
    <property type="entry name" value="Sfi1"/>
    <property type="match status" value="2"/>
</dbReference>
<feature type="region of interest" description="Disordered" evidence="1">
    <location>
        <begin position="239"/>
        <end position="381"/>
    </location>
</feature>
<feature type="compositionally biased region" description="Polar residues" evidence="1">
    <location>
        <begin position="990"/>
        <end position="1009"/>
    </location>
</feature>
<proteinExistence type="predicted"/>
<accession>A0A166QR99</accession>
<feature type="region of interest" description="Disordered" evidence="1">
    <location>
        <begin position="921"/>
        <end position="948"/>
    </location>
</feature>
<feature type="region of interest" description="Disordered" evidence="1">
    <location>
        <begin position="119"/>
        <end position="139"/>
    </location>
</feature>
<keyword evidence="4" id="KW-1185">Reference proteome</keyword>
<evidence type="ECO:0000313" key="4">
    <source>
        <dbReference type="Proteomes" id="UP000076552"/>
    </source>
</evidence>
<organism evidence="3 4">
    <name type="scientific">Colletotrichum tofieldiae</name>
    <dbReference type="NCBI Taxonomy" id="708197"/>
    <lineage>
        <taxon>Eukaryota</taxon>
        <taxon>Fungi</taxon>
        <taxon>Dikarya</taxon>
        <taxon>Ascomycota</taxon>
        <taxon>Pezizomycotina</taxon>
        <taxon>Sordariomycetes</taxon>
        <taxon>Hypocreomycetidae</taxon>
        <taxon>Glomerellales</taxon>
        <taxon>Glomerellaceae</taxon>
        <taxon>Colletotrichum</taxon>
        <taxon>Colletotrichum spaethianum species complex</taxon>
    </lineage>
</organism>
<feature type="region of interest" description="Disordered" evidence="1">
    <location>
        <begin position="985"/>
        <end position="1024"/>
    </location>
</feature>
<reference evidence="3 4" key="1">
    <citation type="submission" date="2015-06" db="EMBL/GenBank/DDBJ databases">
        <title>Survival trade-offs in plant roots during colonization by closely related pathogenic and mutualistic fungi.</title>
        <authorList>
            <person name="Hacquard S."/>
            <person name="Kracher B."/>
            <person name="Hiruma K."/>
            <person name="Weinman A."/>
            <person name="Muench P."/>
            <person name="Garrido Oter R."/>
            <person name="Ver Loren van Themaat E."/>
            <person name="Dallerey J.-F."/>
            <person name="Damm U."/>
            <person name="Henrissat B."/>
            <person name="Lespinet O."/>
            <person name="Thon M."/>
            <person name="Kemen E."/>
            <person name="McHardy A.C."/>
            <person name="Schulze-Lefert P."/>
            <person name="O'Connell R.J."/>
        </authorList>
    </citation>
    <scope>NUCLEOTIDE SEQUENCE [LARGE SCALE GENOMIC DNA]</scope>
    <source>
        <strain evidence="3 4">0861</strain>
    </source>
</reference>
<sequence length="1024" mass="114777">MPSLPHRPALAPRDGVSSFVSVQSSDSYYSDEEIAILHDVVTAAQENLELLPEGERLATNALFQAYDAVLPLYGVDPEEDHHISRLVFRIGGERGDGSLLEKLRAVLSRMGIGLEFDSRSDGSKAFSDHGDGSNYHGGPGYYNGPGYEYSFQQSPALTATDHNSGSSEDEPSQEEHPVLRPAQQEELASLPDSQPYEAYHLDDSASPPRLTCADAGPNQLDAEPAKQVKLPQNYMPSTARNTEQTRQSHQSVAGTNGQRGASDTTVQPVEATNARPAKNENEVPALPVRSKPVRTVNWLLPPDSTTESIQDRGEPSQAENEPEVKVPAGNKLDVPQPAEPEVTGQEPITHPPAEHHGEQNQLPKKSSGSHVEHQVEEQVIDLQPEKDPEAEARYALLKRQSGKAAGYLLLLKGISHWKQHALDKLERTAVARRHILRMRHFDSWELVTADTRFRGRRLFASRMMTLWLRRADDDSVMEHYASAHAQRKLSQNVIAQWFASSPAYNQPQHPPCSMNSYLQHWLSACAISQRLKSYADTLHQRHELSQTTKTWRCQAVSHHENVASFRRFNVVRDSLSQWHLDMRVEAFRAKMGVKLIRGSLSRWQSACQVPPSLGQGSAYGGRSAVNPQTGRALPRTLRGGNYLRNISDRMLKAKVLDNWQRQTSALVKTSITSRRFAVHQGVRKALESWHVDIGHNRSLNMWANRGCFYVSATHALKTWRLKTSWRSSTRKSYARCRQNVKATFTKGYLSRWKTSTRAHGNISWEANQHHDVTNRARLVHMLNKWRDESSNDWGAGRLLTAAWVGEWQSMSQDHAGAQDRVKQAWRVTLKSRYWSQWQSALLQLKSREYVALDVRERNSKKAVRRLLLHWKGDRDLVTSQHSTNTRANLAGSRRGTGLGLSHSSVPLSRVVHERAGGLSLKGSRIQDVGPTVEEEDHDGAGSGPDVDGVVMDTPTRWTGMASSVRLPSMTPFAPLPTPFERELRERYNRSMPTAPTGQLSRLSFAQAQRLSVADTRRAANESRP</sequence>
<name>A0A166QR99_9PEZI</name>
<evidence type="ECO:0000256" key="1">
    <source>
        <dbReference type="SAM" id="MobiDB-lite"/>
    </source>
</evidence>
<evidence type="ECO:0000259" key="2">
    <source>
        <dbReference type="Pfam" id="PF08457"/>
    </source>
</evidence>
<dbReference type="Proteomes" id="UP000076552">
    <property type="component" value="Unassembled WGS sequence"/>
</dbReference>
<feature type="compositionally biased region" description="Basic and acidic residues" evidence="1">
    <location>
        <begin position="119"/>
        <end position="131"/>
    </location>
</feature>
<comment type="caution">
    <text evidence="3">The sequence shown here is derived from an EMBL/GenBank/DDBJ whole genome shotgun (WGS) entry which is preliminary data.</text>
</comment>